<proteinExistence type="inferred from homology"/>
<feature type="domain" description="Prepilin peptidase A24 N-terminal" evidence="9">
    <location>
        <begin position="21"/>
        <end position="104"/>
    </location>
</feature>
<gene>
    <name evidence="10" type="ORF">COU90_00315</name>
</gene>
<comment type="caution">
    <text evidence="10">The sequence shown here is derived from an EMBL/GenBank/DDBJ whole genome shotgun (WGS) entry which is preliminary data.</text>
</comment>
<evidence type="ECO:0000256" key="3">
    <source>
        <dbReference type="ARBA" id="ARBA00022475"/>
    </source>
</evidence>
<feature type="transmembrane region" description="Helical" evidence="7">
    <location>
        <begin position="7"/>
        <end position="34"/>
    </location>
</feature>
<accession>A0A2M8KXP3</accession>
<sequence length="272" mass="30349">MKELVLLLCIMDIIFIIFFFVLGTIIGSFLNVLVLRLNTGESVVASRSRCFSCGHALYAGDLIPLVSFFLQRGRCRYCKSVFSWQYPVGEFLTGLVFLLIAVKFGGEYISATAHYTSSIIYYALIFSLLIAISLYDFRHKIIPNEFVYPFIVISFFAPIINTLGLTLSSVLPHFLSGLGGFLFFGSLWFFSGGRWMGFGDAKLALGMGFLLGPTMTTLAILLAFWTGTLVMVPLLFSKRFGMKAEIPFAPFLIAGTLISWFGGEYIILYFLS</sequence>
<keyword evidence="3" id="KW-1003">Cell membrane</keyword>
<evidence type="ECO:0000256" key="2">
    <source>
        <dbReference type="ARBA" id="ARBA00005801"/>
    </source>
</evidence>
<evidence type="ECO:0000313" key="11">
    <source>
        <dbReference type="Proteomes" id="UP000229098"/>
    </source>
</evidence>
<evidence type="ECO:0000259" key="9">
    <source>
        <dbReference type="Pfam" id="PF06750"/>
    </source>
</evidence>
<feature type="transmembrane region" description="Helical" evidence="7">
    <location>
        <begin position="146"/>
        <end position="167"/>
    </location>
</feature>
<reference evidence="11" key="1">
    <citation type="submission" date="2017-09" db="EMBL/GenBank/DDBJ databases">
        <title>Depth-based differentiation of microbial function through sediment-hosted aquifers and enrichment of novel symbionts in the deep terrestrial subsurface.</title>
        <authorList>
            <person name="Probst A.J."/>
            <person name="Ladd B."/>
            <person name="Jarett J.K."/>
            <person name="Geller-Mcgrath D.E."/>
            <person name="Sieber C.M.K."/>
            <person name="Emerson J.B."/>
            <person name="Anantharaman K."/>
            <person name="Thomas B.C."/>
            <person name="Malmstrom R."/>
            <person name="Stieglmeier M."/>
            <person name="Klingl A."/>
            <person name="Woyke T."/>
            <person name="Ryan C.M."/>
            <person name="Banfield J.F."/>
        </authorList>
    </citation>
    <scope>NUCLEOTIDE SEQUENCE [LARGE SCALE GENOMIC DNA]</scope>
</reference>
<dbReference type="PANTHER" id="PTHR30487:SF0">
    <property type="entry name" value="PREPILIN LEADER PEPTIDASE_N-METHYLTRANSFERASE-RELATED"/>
    <property type="match status" value="1"/>
</dbReference>
<dbReference type="GO" id="GO:0004190">
    <property type="term" value="F:aspartic-type endopeptidase activity"/>
    <property type="evidence" value="ECO:0007669"/>
    <property type="project" value="InterPro"/>
</dbReference>
<dbReference type="Pfam" id="PF06750">
    <property type="entry name" value="A24_N_bact"/>
    <property type="match status" value="1"/>
</dbReference>
<feature type="transmembrane region" description="Helical" evidence="7">
    <location>
        <begin position="119"/>
        <end position="137"/>
    </location>
</feature>
<keyword evidence="4 7" id="KW-0812">Transmembrane</keyword>
<dbReference type="Gene3D" id="1.20.120.1220">
    <property type="match status" value="1"/>
</dbReference>
<evidence type="ECO:0000313" key="10">
    <source>
        <dbReference type="EMBL" id="PJE64704.1"/>
    </source>
</evidence>
<evidence type="ECO:0000259" key="8">
    <source>
        <dbReference type="Pfam" id="PF01478"/>
    </source>
</evidence>
<evidence type="ECO:0000256" key="1">
    <source>
        <dbReference type="ARBA" id="ARBA00004651"/>
    </source>
</evidence>
<dbReference type="InterPro" id="IPR050882">
    <property type="entry name" value="Prepilin_peptidase/N-MTase"/>
</dbReference>
<dbReference type="Proteomes" id="UP000229098">
    <property type="component" value="Unassembled WGS sequence"/>
</dbReference>
<evidence type="ECO:0000256" key="7">
    <source>
        <dbReference type="SAM" id="Phobius"/>
    </source>
</evidence>
<dbReference type="InterPro" id="IPR010627">
    <property type="entry name" value="Prepilin_pept_A24_N"/>
</dbReference>
<comment type="similarity">
    <text evidence="2">Belongs to the peptidase A24 family.</text>
</comment>
<feature type="transmembrane region" description="Helical" evidence="7">
    <location>
        <begin position="91"/>
        <end position="113"/>
    </location>
</feature>
<dbReference type="Pfam" id="PF01478">
    <property type="entry name" value="Peptidase_A24"/>
    <property type="match status" value="1"/>
</dbReference>
<feature type="transmembrane region" description="Helical" evidence="7">
    <location>
        <begin position="248"/>
        <end position="271"/>
    </location>
</feature>
<evidence type="ECO:0000256" key="4">
    <source>
        <dbReference type="ARBA" id="ARBA00022692"/>
    </source>
</evidence>
<dbReference type="PANTHER" id="PTHR30487">
    <property type="entry name" value="TYPE 4 PREPILIN-LIKE PROTEINS LEADER PEPTIDE-PROCESSING ENZYME"/>
    <property type="match status" value="1"/>
</dbReference>
<comment type="subcellular location">
    <subcellularLocation>
        <location evidence="1">Cell membrane</location>
        <topology evidence="1">Multi-pass membrane protein</topology>
    </subcellularLocation>
</comment>
<evidence type="ECO:0000256" key="5">
    <source>
        <dbReference type="ARBA" id="ARBA00022989"/>
    </source>
</evidence>
<dbReference type="InterPro" id="IPR000045">
    <property type="entry name" value="Prepilin_IV_endopep_pep"/>
</dbReference>
<organism evidence="10 11">
    <name type="scientific">Candidatus Ryanbacteria bacterium CG10_big_fil_rev_8_21_14_0_10_43_42</name>
    <dbReference type="NCBI Taxonomy" id="1974864"/>
    <lineage>
        <taxon>Bacteria</taxon>
        <taxon>Candidatus Ryaniibacteriota</taxon>
    </lineage>
</organism>
<evidence type="ECO:0000256" key="6">
    <source>
        <dbReference type="ARBA" id="ARBA00023136"/>
    </source>
</evidence>
<feature type="transmembrane region" description="Helical" evidence="7">
    <location>
        <begin position="173"/>
        <end position="191"/>
    </location>
</feature>
<keyword evidence="5 7" id="KW-1133">Transmembrane helix</keyword>
<dbReference type="GO" id="GO:0006465">
    <property type="term" value="P:signal peptide processing"/>
    <property type="evidence" value="ECO:0007669"/>
    <property type="project" value="TreeGrafter"/>
</dbReference>
<dbReference type="EMBL" id="PFEF01000003">
    <property type="protein sequence ID" value="PJE64704.1"/>
    <property type="molecule type" value="Genomic_DNA"/>
</dbReference>
<name>A0A2M8KXP3_9BACT</name>
<feature type="domain" description="Prepilin type IV endopeptidase peptidase" evidence="8">
    <location>
        <begin position="124"/>
        <end position="231"/>
    </location>
</feature>
<feature type="transmembrane region" description="Helical" evidence="7">
    <location>
        <begin position="203"/>
        <end position="236"/>
    </location>
</feature>
<dbReference type="GO" id="GO:0005886">
    <property type="term" value="C:plasma membrane"/>
    <property type="evidence" value="ECO:0007669"/>
    <property type="project" value="UniProtKB-SubCell"/>
</dbReference>
<keyword evidence="6 7" id="KW-0472">Membrane</keyword>
<dbReference type="AlphaFoldDB" id="A0A2M8KXP3"/>
<protein>
    <submittedName>
        <fullName evidence="10">Prepilin peptidase</fullName>
    </submittedName>
</protein>